<keyword evidence="4" id="KW-1185">Reference proteome</keyword>
<name>A0ABP9S932_9ACTN</name>
<dbReference type="PROSITE" id="PS51257">
    <property type="entry name" value="PROKAR_LIPOPROTEIN"/>
    <property type="match status" value="1"/>
</dbReference>
<evidence type="ECO:0000313" key="4">
    <source>
        <dbReference type="Proteomes" id="UP001501570"/>
    </source>
</evidence>
<evidence type="ECO:0000256" key="1">
    <source>
        <dbReference type="SAM" id="MobiDB-lite"/>
    </source>
</evidence>
<keyword evidence="2" id="KW-0732">Signal</keyword>
<dbReference type="Proteomes" id="UP001501570">
    <property type="component" value="Unassembled WGS sequence"/>
</dbReference>
<protein>
    <recommendedName>
        <fullName evidence="5">Secreted repeat protein with Y-X4-D motif</fullName>
    </recommendedName>
</protein>
<proteinExistence type="predicted"/>
<dbReference type="EMBL" id="BAABJQ010000017">
    <property type="protein sequence ID" value="GAA5192396.1"/>
    <property type="molecule type" value="Genomic_DNA"/>
</dbReference>
<evidence type="ECO:0000256" key="2">
    <source>
        <dbReference type="SAM" id="SignalP"/>
    </source>
</evidence>
<feature type="region of interest" description="Disordered" evidence="1">
    <location>
        <begin position="43"/>
        <end position="65"/>
    </location>
</feature>
<dbReference type="Pfam" id="PF03640">
    <property type="entry name" value="Lipoprotein_15"/>
    <property type="match status" value="2"/>
</dbReference>
<comment type="caution">
    <text evidence="3">The sequence shown here is derived from an EMBL/GenBank/DDBJ whole genome shotgun (WGS) entry which is preliminary data.</text>
</comment>
<sequence>MDGSVMKVRISHALLVPLALVAVSVATACTTAARPVTVARSAAVARPGPVASANTGPDLGRRSPEGGYWPQTVQLGQNPSLGQVVVDGQGFTLYRFDRDSASPPASNCSGACSTQWPPVLANDTLRFQNLDPARLGTVTRQDGTQQVTVGGQPVYRFAQDQVPGQTRGQGSQGVWFAVAPDGGKAAPPGDRSGA</sequence>
<accession>A0ABP9S932</accession>
<dbReference type="PANTHER" id="PTHR39335:SF1">
    <property type="entry name" value="BLL4220 PROTEIN"/>
    <property type="match status" value="1"/>
</dbReference>
<evidence type="ECO:0000313" key="3">
    <source>
        <dbReference type="EMBL" id="GAA5192396.1"/>
    </source>
</evidence>
<dbReference type="PANTHER" id="PTHR39335">
    <property type="entry name" value="BLL4220 PROTEIN"/>
    <property type="match status" value="1"/>
</dbReference>
<feature type="chain" id="PRO_5047280605" description="Secreted repeat protein with Y-X4-D motif" evidence="2">
    <location>
        <begin position="29"/>
        <end position="194"/>
    </location>
</feature>
<reference evidence="4" key="1">
    <citation type="journal article" date="2019" name="Int. J. Syst. Evol. Microbiol.">
        <title>The Global Catalogue of Microorganisms (GCM) 10K type strain sequencing project: providing services to taxonomists for standard genome sequencing and annotation.</title>
        <authorList>
            <consortium name="The Broad Institute Genomics Platform"/>
            <consortium name="The Broad Institute Genome Sequencing Center for Infectious Disease"/>
            <person name="Wu L."/>
            <person name="Ma J."/>
        </authorList>
    </citation>
    <scope>NUCLEOTIDE SEQUENCE [LARGE SCALE GENOMIC DNA]</scope>
    <source>
        <strain evidence="4">JCM 18304</strain>
    </source>
</reference>
<organism evidence="3 4">
    <name type="scientific">Rugosimonospora acidiphila</name>
    <dbReference type="NCBI Taxonomy" id="556531"/>
    <lineage>
        <taxon>Bacteria</taxon>
        <taxon>Bacillati</taxon>
        <taxon>Actinomycetota</taxon>
        <taxon>Actinomycetes</taxon>
        <taxon>Micromonosporales</taxon>
        <taxon>Micromonosporaceae</taxon>
        <taxon>Rugosimonospora</taxon>
    </lineage>
</organism>
<feature type="region of interest" description="Disordered" evidence="1">
    <location>
        <begin position="163"/>
        <end position="194"/>
    </location>
</feature>
<evidence type="ECO:0008006" key="5">
    <source>
        <dbReference type="Google" id="ProtNLM"/>
    </source>
</evidence>
<feature type="signal peptide" evidence="2">
    <location>
        <begin position="1"/>
        <end position="28"/>
    </location>
</feature>
<dbReference type="InterPro" id="IPR005297">
    <property type="entry name" value="Lipoprotein_repeat"/>
</dbReference>
<gene>
    <name evidence="3" type="ORF">GCM10023322_51900</name>
</gene>